<accession>A0A3D9H6P7</accession>
<dbReference type="AlphaFoldDB" id="A0A3D9H6P7"/>
<sequence length="156" mass="17599">MQDFFEPASHVGQRLLDHWHKMANGKALPARADLDPAHIPRLLSHLLLVDVRHDPLDFTYRLIGTGIVDRSAKDYTGMRVMDIPMQRPPSGIWSLYQAAVETGQPQCTHIPYKDESTRFVEMQALPLSCDGKRVTMLLGSVAFEQDEEMPMSVNAL</sequence>
<reference evidence="1 2" key="1">
    <citation type="submission" date="2018-07" db="EMBL/GenBank/DDBJ databases">
        <title>Genomic Encyclopedia of Type Strains, Phase III (KMG-III): the genomes of soil and plant-associated and newly described type strains.</title>
        <authorList>
            <person name="Whitman W."/>
        </authorList>
    </citation>
    <scope>NUCLEOTIDE SEQUENCE [LARGE SCALE GENOMIC DNA]</scope>
    <source>
        <strain evidence="1 2">CECT 8488</strain>
    </source>
</reference>
<comment type="caution">
    <text evidence="1">The sequence shown here is derived from an EMBL/GenBank/DDBJ whole genome shotgun (WGS) entry which is preliminary data.</text>
</comment>
<dbReference type="OrthoDB" id="8449511at2"/>
<dbReference type="RefSeq" id="WP_115938716.1">
    <property type="nucleotide sequence ID" value="NZ_QRDW01000012.1"/>
</dbReference>
<dbReference type="Pfam" id="PF07310">
    <property type="entry name" value="PAS_5"/>
    <property type="match status" value="1"/>
</dbReference>
<keyword evidence="2" id="KW-1185">Reference proteome</keyword>
<dbReference type="InterPro" id="IPR009922">
    <property type="entry name" value="DUF1457"/>
</dbReference>
<evidence type="ECO:0000313" key="1">
    <source>
        <dbReference type="EMBL" id="RED45129.1"/>
    </source>
</evidence>
<organism evidence="1 2">
    <name type="scientific">Aestuariispira insulae</name>
    <dbReference type="NCBI Taxonomy" id="1461337"/>
    <lineage>
        <taxon>Bacteria</taxon>
        <taxon>Pseudomonadati</taxon>
        <taxon>Pseudomonadota</taxon>
        <taxon>Alphaproteobacteria</taxon>
        <taxon>Rhodospirillales</taxon>
        <taxon>Kiloniellaceae</taxon>
        <taxon>Aestuariispira</taxon>
    </lineage>
</organism>
<name>A0A3D9H6P7_9PROT</name>
<protein>
    <submittedName>
        <fullName evidence="1">PAS domain-containing protein</fullName>
    </submittedName>
</protein>
<dbReference type="EMBL" id="QRDW01000012">
    <property type="protein sequence ID" value="RED45129.1"/>
    <property type="molecule type" value="Genomic_DNA"/>
</dbReference>
<gene>
    <name evidence="1" type="ORF">DFP90_112123</name>
</gene>
<dbReference type="Proteomes" id="UP000256845">
    <property type="component" value="Unassembled WGS sequence"/>
</dbReference>
<proteinExistence type="predicted"/>
<evidence type="ECO:0000313" key="2">
    <source>
        <dbReference type="Proteomes" id="UP000256845"/>
    </source>
</evidence>